<evidence type="ECO:0000256" key="2">
    <source>
        <dbReference type="ARBA" id="ARBA00004613"/>
    </source>
</evidence>
<comment type="function">
    <text evidence="1">Has antiviral activities.</text>
</comment>
<sequence length="191" mass="22092">MPAPATPRTRLRHGAPTLLLLLTALATTLACRHLRPRDTTFAWESIKTLKAMAPTPPQPCQHQQAPFPFPDTLLHNSHPQQAAATARHILDHIFATLSGQSTPHQWDHQARQHLLNNLHHYIHHLERCLPANMMRIKGQGPRNRTLTINKYFRHIHNFLHTHNHSACAWDHVRLELRASFQRVDTLIWQMK</sequence>
<evidence type="ECO:0000256" key="5">
    <source>
        <dbReference type="ARBA" id="ARBA00022525"/>
    </source>
</evidence>
<gene>
    <name evidence="11" type="primary">Ifn</name>
    <name evidence="11" type="ORF">GLAPRA_R11753</name>
</gene>
<comment type="similarity">
    <text evidence="3 9">Belongs to the alpha/beta interferon family.</text>
</comment>
<feature type="chain" id="PRO_5029812950" evidence="10">
    <location>
        <begin position="31"/>
        <end position="191"/>
    </location>
</feature>
<dbReference type="Pfam" id="PF00143">
    <property type="entry name" value="Interferon"/>
    <property type="match status" value="1"/>
</dbReference>
<keyword evidence="7 9" id="KW-0051">Antiviral defense</keyword>
<evidence type="ECO:0000256" key="9">
    <source>
        <dbReference type="RuleBase" id="RU000436"/>
    </source>
</evidence>
<dbReference type="AlphaFoldDB" id="A0A7L4MX98"/>
<dbReference type="EMBL" id="VWPO01008458">
    <property type="protein sequence ID" value="NXY80484.1"/>
    <property type="molecule type" value="Genomic_DNA"/>
</dbReference>
<keyword evidence="6 10" id="KW-0732">Signal</keyword>
<dbReference type="GO" id="GO:0006955">
    <property type="term" value="P:immune response"/>
    <property type="evidence" value="ECO:0007669"/>
    <property type="project" value="UniProtKB-ARBA"/>
</dbReference>
<dbReference type="InterPro" id="IPR000471">
    <property type="entry name" value="Interferon_alpha/beta/delta"/>
</dbReference>
<keyword evidence="5" id="KW-0964">Secreted</keyword>
<feature type="non-terminal residue" evidence="11">
    <location>
        <position position="1"/>
    </location>
</feature>
<dbReference type="GO" id="GO:0005126">
    <property type="term" value="F:cytokine receptor binding"/>
    <property type="evidence" value="ECO:0007669"/>
    <property type="project" value="InterPro"/>
</dbReference>
<evidence type="ECO:0000256" key="8">
    <source>
        <dbReference type="ARBA" id="ARBA00023157"/>
    </source>
</evidence>
<evidence type="ECO:0000256" key="3">
    <source>
        <dbReference type="ARBA" id="ARBA00011033"/>
    </source>
</evidence>
<evidence type="ECO:0000256" key="4">
    <source>
        <dbReference type="ARBA" id="ARBA00022514"/>
    </source>
</evidence>
<dbReference type="GO" id="GO:0005615">
    <property type="term" value="C:extracellular space"/>
    <property type="evidence" value="ECO:0007669"/>
    <property type="project" value="UniProtKB-KW"/>
</dbReference>
<reference evidence="11 12" key="1">
    <citation type="submission" date="2019-09" db="EMBL/GenBank/DDBJ databases">
        <title>Bird 10,000 Genomes (B10K) Project - Family phase.</title>
        <authorList>
            <person name="Zhang G."/>
        </authorList>
    </citation>
    <scope>NUCLEOTIDE SEQUENCE [LARGE SCALE GENOMIC DNA]</scope>
    <source>
        <strain evidence="11">B10K-CU-031-08</strain>
        <tissue evidence="11">Muscle</tissue>
    </source>
</reference>
<organism evidence="11 12">
    <name type="scientific">Glareola pratincola</name>
    <name type="common">Collared pratincole</name>
    <name type="synonym">Hirundo pratincola</name>
    <dbReference type="NCBI Taxonomy" id="43316"/>
    <lineage>
        <taxon>Eukaryota</taxon>
        <taxon>Metazoa</taxon>
        <taxon>Chordata</taxon>
        <taxon>Craniata</taxon>
        <taxon>Vertebrata</taxon>
        <taxon>Euteleostomi</taxon>
        <taxon>Archelosauria</taxon>
        <taxon>Archosauria</taxon>
        <taxon>Dinosauria</taxon>
        <taxon>Saurischia</taxon>
        <taxon>Theropoda</taxon>
        <taxon>Coelurosauria</taxon>
        <taxon>Aves</taxon>
        <taxon>Neognathae</taxon>
        <taxon>Neoaves</taxon>
        <taxon>Charadriiformes</taxon>
        <taxon>Glareolidae</taxon>
        <taxon>Glareola</taxon>
    </lineage>
</organism>
<dbReference type="SUPFAM" id="SSF47266">
    <property type="entry name" value="4-helical cytokines"/>
    <property type="match status" value="1"/>
</dbReference>
<evidence type="ECO:0000313" key="11">
    <source>
        <dbReference type="EMBL" id="NXY80484.1"/>
    </source>
</evidence>
<comment type="caution">
    <text evidence="11">The sequence shown here is derived from an EMBL/GenBank/DDBJ whole genome shotgun (WGS) entry which is preliminary data.</text>
</comment>
<evidence type="ECO:0000256" key="7">
    <source>
        <dbReference type="ARBA" id="ARBA00023118"/>
    </source>
</evidence>
<dbReference type="Gene3D" id="1.20.1250.10">
    <property type="match status" value="1"/>
</dbReference>
<dbReference type="PANTHER" id="PTHR11691">
    <property type="entry name" value="TYPE I INTERFERON"/>
    <property type="match status" value="1"/>
</dbReference>
<dbReference type="GO" id="GO:0051607">
    <property type="term" value="P:defense response to virus"/>
    <property type="evidence" value="ECO:0007669"/>
    <property type="project" value="UniProtKB-KW"/>
</dbReference>
<dbReference type="GO" id="GO:0005125">
    <property type="term" value="F:cytokine activity"/>
    <property type="evidence" value="ECO:0007669"/>
    <property type="project" value="UniProtKB-KW"/>
</dbReference>
<dbReference type="InterPro" id="IPR009079">
    <property type="entry name" value="4_helix_cytokine-like_core"/>
</dbReference>
<evidence type="ECO:0000313" key="12">
    <source>
        <dbReference type="Proteomes" id="UP000583049"/>
    </source>
</evidence>
<comment type="subcellular location">
    <subcellularLocation>
        <location evidence="2">Secreted</location>
    </subcellularLocation>
</comment>
<feature type="non-terminal residue" evidence="11">
    <location>
        <position position="191"/>
    </location>
</feature>
<keyword evidence="4 9" id="KW-0202">Cytokine</keyword>
<evidence type="ECO:0000256" key="6">
    <source>
        <dbReference type="ARBA" id="ARBA00022729"/>
    </source>
</evidence>
<protein>
    <submittedName>
        <fullName evidence="11">IFN protein</fullName>
    </submittedName>
</protein>
<dbReference type="Proteomes" id="UP000583049">
    <property type="component" value="Unassembled WGS sequence"/>
</dbReference>
<accession>A0A7L4MX98</accession>
<dbReference type="PANTHER" id="PTHR11691:SF73">
    <property type="entry name" value="INTERFERON BETA"/>
    <property type="match status" value="1"/>
</dbReference>
<evidence type="ECO:0000256" key="1">
    <source>
        <dbReference type="ARBA" id="ARBA00002718"/>
    </source>
</evidence>
<name>A0A7L4MX98_GLAPT</name>
<feature type="signal peptide" evidence="10">
    <location>
        <begin position="1"/>
        <end position="30"/>
    </location>
</feature>
<dbReference type="SMART" id="SM00076">
    <property type="entry name" value="IFabd"/>
    <property type="match status" value="1"/>
</dbReference>
<keyword evidence="8" id="KW-1015">Disulfide bond</keyword>
<proteinExistence type="inferred from homology"/>
<evidence type="ECO:0000256" key="10">
    <source>
        <dbReference type="SAM" id="SignalP"/>
    </source>
</evidence>
<keyword evidence="12" id="KW-1185">Reference proteome</keyword>